<feature type="transmembrane region" description="Helical" evidence="1">
    <location>
        <begin position="111"/>
        <end position="132"/>
    </location>
</feature>
<evidence type="ECO:0000313" key="3">
    <source>
        <dbReference type="Proteomes" id="UP000831327"/>
    </source>
</evidence>
<dbReference type="EMBL" id="AP025637">
    <property type="protein sequence ID" value="BDG72316.1"/>
    <property type="molecule type" value="Genomic_DNA"/>
</dbReference>
<dbReference type="RefSeq" id="WP_244459523.1">
    <property type="nucleotide sequence ID" value="NZ_AP025637.1"/>
</dbReference>
<accession>A0ABN6P0X3</accession>
<gene>
    <name evidence="2" type="ORF">Rmf_22450</name>
</gene>
<reference evidence="2 3" key="1">
    <citation type="journal article" date="2016" name="Microbes Environ.">
        <title>Phylogenetically diverse aerobic anoxygenic phototrophic bacteria isolated from epilithic biofilms in Tama river, Japan.</title>
        <authorList>
            <person name="Hirose S."/>
            <person name="Matsuura K."/>
            <person name="Haruta S."/>
        </authorList>
    </citation>
    <scope>NUCLEOTIDE SEQUENCE [LARGE SCALE GENOMIC DNA]</scope>
    <source>
        <strain evidence="2 3">S08</strain>
    </source>
</reference>
<evidence type="ECO:0000256" key="1">
    <source>
        <dbReference type="SAM" id="Phobius"/>
    </source>
</evidence>
<keyword evidence="3" id="KW-1185">Reference proteome</keyword>
<keyword evidence="1" id="KW-0812">Transmembrane</keyword>
<keyword evidence="1" id="KW-1133">Transmembrane helix</keyword>
<feature type="transmembrane region" description="Helical" evidence="1">
    <location>
        <begin position="65"/>
        <end position="90"/>
    </location>
</feature>
<proteinExistence type="predicted"/>
<feature type="transmembrane region" description="Helical" evidence="1">
    <location>
        <begin position="33"/>
        <end position="53"/>
    </location>
</feature>
<evidence type="ECO:0008006" key="4">
    <source>
        <dbReference type="Google" id="ProtNLM"/>
    </source>
</evidence>
<name>A0ABN6P0X3_9PROT</name>
<keyword evidence="1" id="KW-0472">Membrane</keyword>
<sequence>MRHPNRSIDAWPLLPRSTAAWAHGRPVDEPARAAIDAMAGIAATLLALRWLLPDAALANAFAAQVALWGGLGGMAVTAALLALLAAMPLAMPLMNGMGALKDAALRAFDHAVHLALVLSCAGMLGALVLFGYVSVPVLWFAGQAALLLLCHRTRIWLAGERTA</sequence>
<protein>
    <recommendedName>
        <fullName evidence="4">Transmembrane protein</fullName>
    </recommendedName>
</protein>
<evidence type="ECO:0000313" key="2">
    <source>
        <dbReference type="EMBL" id="BDG72316.1"/>
    </source>
</evidence>
<dbReference type="Proteomes" id="UP000831327">
    <property type="component" value="Chromosome"/>
</dbReference>
<organism evidence="2 3">
    <name type="scientific">Roseomonas fluvialis</name>
    <dbReference type="NCBI Taxonomy" id="1750527"/>
    <lineage>
        <taxon>Bacteria</taxon>
        <taxon>Pseudomonadati</taxon>
        <taxon>Pseudomonadota</taxon>
        <taxon>Alphaproteobacteria</taxon>
        <taxon>Acetobacterales</taxon>
        <taxon>Roseomonadaceae</taxon>
        <taxon>Roseomonas</taxon>
    </lineage>
</organism>